<proteinExistence type="predicted"/>
<dbReference type="Gene3D" id="1.20.1280.50">
    <property type="match status" value="1"/>
</dbReference>
<dbReference type="EnsemblPlants" id="AUR62028053-RA">
    <property type="protein sequence ID" value="AUR62028053-RA:cds"/>
    <property type="gene ID" value="AUR62028053"/>
</dbReference>
<dbReference type="InterPro" id="IPR006566">
    <property type="entry name" value="FBD"/>
</dbReference>
<reference evidence="2" key="1">
    <citation type="journal article" date="2017" name="Nature">
        <title>The genome of Chenopodium quinoa.</title>
        <authorList>
            <person name="Jarvis D.E."/>
            <person name="Ho Y.S."/>
            <person name="Lightfoot D.J."/>
            <person name="Schmoeckel S.M."/>
            <person name="Li B."/>
            <person name="Borm T.J.A."/>
            <person name="Ohyanagi H."/>
            <person name="Mineta K."/>
            <person name="Michell C.T."/>
            <person name="Saber N."/>
            <person name="Kharbatia N.M."/>
            <person name="Rupper R.R."/>
            <person name="Sharp A.R."/>
            <person name="Dally N."/>
            <person name="Boughton B.A."/>
            <person name="Woo Y.H."/>
            <person name="Gao G."/>
            <person name="Schijlen E.G.W.M."/>
            <person name="Guo X."/>
            <person name="Momin A.A."/>
            <person name="Negrao S."/>
            <person name="Al-Babili S."/>
            <person name="Gehring C."/>
            <person name="Roessner U."/>
            <person name="Jung C."/>
            <person name="Murphy K."/>
            <person name="Arold S.T."/>
            <person name="Gojobori T."/>
            <person name="van der Linden C.G."/>
            <person name="van Loo E.N."/>
            <person name="Jellen E.N."/>
            <person name="Maughan P.J."/>
            <person name="Tester M."/>
        </authorList>
    </citation>
    <scope>NUCLEOTIDE SEQUENCE [LARGE SCALE GENOMIC DNA]</scope>
    <source>
        <strain evidence="2">cv. PI 614886</strain>
    </source>
</reference>
<dbReference type="SMART" id="SM00579">
    <property type="entry name" value="FBD"/>
    <property type="match status" value="1"/>
</dbReference>
<dbReference type="CDD" id="cd22160">
    <property type="entry name" value="F-box_AtFBL13-like"/>
    <property type="match status" value="1"/>
</dbReference>
<feature type="domain" description="FBD" evidence="1">
    <location>
        <begin position="197"/>
        <end position="277"/>
    </location>
</feature>
<reference evidence="2" key="2">
    <citation type="submission" date="2021-03" db="UniProtKB">
        <authorList>
            <consortium name="EnsemblPlants"/>
        </authorList>
    </citation>
    <scope>IDENTIFICATION</scope>
</reference>
<dbReference type="AlphaFoldDB" id="A0A803MF10"/>
<dbReference type="Gramene" id="AUR62028053-RA">
    <property type="protein sequence ID" value="AUR62028053-RA:cds"/>
    <property type="gene ID" value="AUR62028053"/>
</dbReference>
<evidence type="ECO:0000259" key="1">
    <source>
        <dbReference type="SMART" id="SM00579"/>
    </source>
</evidence>
<dbReference type="PANTHER" id="PTHR31900:SF31">
    <property type="entry name" value="F-BOX_LRR-REPEAT PROTEIN 13-LIKE"/>
    <property type="match status" value="1"/>
</dbReference>
<dbReference type="SUPFAM" id="SSF52047">
    <property type="entry name" value="RNI-like"/>
    <property type="match status" value="1"/>
</dbReference>
<protein>
    <recommendedName>
        <fullName evidence="1">FBD domain-containing protein</fullName>
    </recommendedName>
</protein>
<evidence type="ECO:0000313" key="3">
    <source>
        <dbReference type="Proteomes" id="UP000596660"/>
    </source>
</evidence>
<dbReference type="InterPro" id="IPR050232">
    <property type="entry name" value="FBL13/AtMIF1-like"/>
</dbReference>
<dbReference type="PANTHER" id="PTHR31900">
    <property type="entry name" value="F-BOX/RNI SUPERFAMILY PROTEIN-RELATED"/>
    <property type="match status" value="1"/>
</dbReference>
<dbReference type="InterPro" id="IPR001810">
    <property type="entry name" value="F-box_dom"/>
</dbReference>
<dbReference type="Gene3D" id="3.80.10.10">
    <property type="entry name" value="Ribonuclease Inhibitor"/>
    <property type="match status" value="1"/>
</dbReference>
<dbReference type="InterPro" id="IPR032675">
    <property type="entry name" value="LRR_dom_sf"/>
</dbReference>
<sequence length="526" mass="60173">MDNSKIMKYHVKQSSRTSSEEDRLSSLPDAIITDILSRLPTNSAAATSVLSHRWSHLWTGITRIELRELKSTALIDTVLQRLTSQKLHKFVLYAFVGDLSNYLESRTESWFRSPTTLVKAHIDLSYEESDPELSEDYLYRMNKFVGRMSSVYDLELKLSSATNILANLHLEASLCLLPSNTRVTEQRSWCAPDSVPVCLISKLETIQISGLKGVEDDLWLLGYFLSNAVVLKKLVVRSGAAHVKVAKENGEDQKECQFCRLLLNLPRSSSTCEVVSGWYTRESLTCRKLHEFSLDVTELSDYPEPTATTSWFREVFSRDVEDIQVTAAYDKYFFIPALLFNSRSLVSLALWGVLEILKIEDLCFNLPNLKRLNLNKLKDVPLWLETLITSCPLLEDLDLGFNLDLNSHLSSYAVIIVGSNLESLTIRLLAESSSKKWHLRVSIDAPKLSYLYIEDGNSIYTFIRNPTTLVDAHIRLLNDDSYWLYFDDEEEDNDLLHVQQEEYIRQMAKFVRGMSSVTYLELKLQS</sequence>
<dbReference type="Pfam" id="PF08387">
    <property type="entry name" value="FBD"/>
    <property type="match status" value="1"/>
</dbReference>
<name>A0A803MF10_CHEQI</name>
<dbReference type="Pfam" id="PF00646">
    <property type="entry name" value="F-box"/>
    <property type="match status" value="1"/>
</dbReference>
<evidence type="ECO:0000313" key="2">
    <source>
        <dbReference type="EnsemblPlants" id="AUR62028053-RA:cds"/>
    </source>
</evidence>
<dbReference type="Proteomes" id="UP000596660">
    <property type="component" value="Unplaced"/>
</dbReference>
<organism evidence="2 3">
    <name type="scientific">Chenopodium quinoa</name>
    <name type="common">Quinoa</name>
    <dbReference type="NCBI Taxonomy" id="63459"/>
    <lineage>
        <taxon>Eukaryota</taxon>
        <taxon>Viridiplantae</taxon>
        <taxon>Streptophyta</taxon>
        <taxon>Embryophyta</taxon>
        <taxon>Tracheophyta</taxon>
        <taxon>Spermatophyta</taxon>
        <taxon>Magnoliopsida</taxon>
        <taxon>eudicotyledons</taxon>
        <taxon>Gunneridae</taxon>
        <taxon>Pentapetalae</taxon>
        <taxon>Caryophyllales</taxon>
        <taxon>Chenopodiaceae</taxon>
        <taxon>Chenopodioideae</taxon>
        <taxon>Atripliceae</taxon>
        <taxon>Chenopodium</taxon>
    </lineage>
</organism>
<dbReference type="SUPFAM" id="SSF81383">
    <property type="entry name" value="F-box domain"/>
    <property type="match status" value="1"/>
</dbReference>
<dbReference type="InterPro" id="IPR053781">
    <property type="entry name" value="F-box_AtFBL13-like"/>
</dbReference>
<dbReference type="InterPro" id="IPR036047">
    <property type="entry name" value="F-box-like_dom_sf"/>
</dbReference>
<keyword evidence="3" id="KW-1185">Reference proteome</keyword>
<accession>A0A803MF10</accession>